<dbReference type="KEGG" id="xpo:XPG1_1358"/>
<accession>A0A068R1E8</accession>
<proteinExistence type="predicted"/>
<reference evidence="1 2" key="1">
    <citation type="submission" date="2013-07" db="EMBL/GenBank/DDBJ databases">
        <authorList>
            <person name="Genoscope - CEA"/>
        </authorList>
    </citation>
    <scope>NUCLEOTIDE SEQUENCE [LARGE SCALE GENOMIC DNA]</scope>
    <source>
        <strain evidence="1 2">G6</strain>
    </source>
</reference>
<dbReference type="Proteomes" id="UP000032735">
    <property type="component" value="Chromosome"/>
</dbReference>
<name>A0A068R1E8_9GAMM</name>
<dbReference type="EMBL" id="FO704551">
    <property type="protein sequence ID" value="CDG21013.1"/>
    <property type="molecule type" value="Genomic_DNA"/>
</dbReference>
<protein>
    <submittedName>
        <fullName evidence="1">Uncharacterized protein</fullName>
    </submittedName>
</protein>
<dbReference type="HOGENOM" id="CLU_2721388_0_0_6"/>
<evidence type="ECO:0000313" key="1">
    <source>
        <dbReference type="EMBL" id="CDG21013.1"/>
    </source>
</evidence>
<evidence type="ECO:0000313" key="2">
    <source>
        <dbReference type="Proteomes" id="UP000032735"/>
    </source>
</evidence>
<organism evidence="1 2">
    <name type="scientific">Xenorhabdus poinarii G6</name>
    <dbReference type="NCBI Taxonomy" id="1354304"/>
    <lineage>
        <taxon>Bacteria</taxon>
        <taxon>Pseudomonadati</taxon>
        <taxon>Pseudomonadota</taxon>
        <taxon>Gammaproteobacteria</taxon>
        <taxon>Enterobacterales</taxon>
        <taxon>Morganellaceae</taxon>
        <taxon>Xenorhabdus</taxon>
    </lineage>
</organism>
<keyword evidence="2" id="KW-1185">Reference proteome</keyword>
<sequence length="72" mass="8709">MFFSRLIIFSLAESVKLVFFNRDICHHQSSLEIRVRIIPEICDRWRLQNIQVVLTRPLQKINKALRLFERRG</sequence>
<gene>
    <name evidence="1" type="ORF">XPG1_1358</name>
</gene>
<dbReference type="AlphaFoldDB" id="A0A068R1E8"/>